<evidence type="ECO:0000313" key="2">
    <source>
        <dbReference type="EMBL" id="OQV25114.1"/>
    </source>
</evidence>
<dbReference type="EMBL" id="MTYJ01000003">
    <property type="protein sequence ID" value="OQV25114.1"/>
    <property type="molecule type" value="Genomic_DNA"/>
</dbReference>
<protein>
    <submittedName>
        <fullName evidence="2">Uncharacterized protein</fullName>
    </submittedName>
</protein>
<accession>A0A1W0XCC4</accession>
<evidence type="ECO:0000256" key="1">
    <source>
        <dbReference type="SAM" id="MobiDB-lite"/>
    </source>
</evidence>
<name>A0A1W0XCC4_HYPEX</name>
<gene>
    <name evidence="2" type="ORF">BV898_00806</name>
</gene>
<comment type="caution">
    <text evidence="2">The sequence shown here is derived from an EMBL/GenBank/DDBJ whole genome shotgun (WGS) entry which is preliminary data.</text>
</comment>
<feature type="region of interest" description="Disordered" evidence="1">
    <location>
        <begin position="1"/>
        <end position="41"/>
    </location>
</feature>
<organism evidence="2 3">
    <name type="scientific">Hypsibius exemplaris</name>
    <name type="common">Freshwater tardigrade</name>
    <dbReference type="NCBI Taxonomy" id="2072580"/>
    <lineage>
        <taxon>Eukaryota</taxon>
        <taxon>Metazoa</taxon>
        <taxon>Ecdysozoa</taxon>
        <taxon>Tardigrada</taxon>
        <taxon>Eutardigrada</taxon>
        <taxon>Parachela</taxon>
        <taxon>Hypsibioidea</taxon>
        <taxon>Hypsibiidae</taxon>
        <taxon>Hypsibius</taxon>
    </lineage>
</organism>
<sequence>MTTRPQQNPLIRARQSRKKQKTDASAVADLMTSESESPADAEEMDVLQEVGVRQGLKDQLCDRLRVNKAIFWRKGQEKAGLQTSIRKSENLLADAEIKAELEPLPRHMNQINRSWTSTRRRSRTCVSGRLEWVFEISPMSSCWSWHLRISPRGTYCEAAVLHRRPRLYQLTTPNWFIRLPHLFISYTFDETPEVFNFDLFCSEHHPYDLFCDHLSAAHYSVLPRSLRTILALCILQQDLQPPPFEFVFDKYGFGEDRKPHGLDDAVCRHVLPAITTVTA</sequence>
<keyword evidence="3" id="KW-1185">Reference proteome</keyword>
<evidence type="ECO:0000313" key="3">
    <source>
        <dbReference type="Proteomes" id="UP000192578"/>
    </source>
</evidence>
<dbReference type="Proteomes" id="UP000192578">
    <property type="component" value="Unassembled WGS sequence"/>
</dbReference>
<dbReference type="AlphaFoldDB" id="A0A1W0XCC4"/>
<proteinExistence type="predicted"/>
<reference evidence="3" key="1">
    <citation type="submission" date="2017-01" db="EMBL/GenBank/DDBJ databases">
        <title>Comparative genomics of anhydrobiosis in the tardigrade Hypsibius dujardini.</title>
        <authorList>
            <person name="Yoshida Y."/>
            <person name="Koutsovoulos G."/>
            <person name="Laetsch D."/>
            <person name="Stevens L."/>
            <person name="Kumar S."/>
            <person name="Horikawa D."/>
            <person name="Ishino K."/>
            <person name="Komine S."/>
            <person name="Tomita M."/>
            <person name="Blaxter M."/>
            <person name="Arakawa K."/>
        </authorList>
    </citation>
    <scope>NUCLEOTIDE SEQUENCE [LARGE SCALE GENOMIC DNA]</scope>
    <source>
        <strain evidence="3">Z151</strain>
    </source>
</reference>